<dbReference type="SUPFAM" id="SSF51735">
    <property type="entry name" value="NAD(P)-binding Rossmann-fold domains"/>
    <property type="match status" value="1"/>
</dbReference>
<reference evidence="2" key="1">
    <citation type="submission" date="2016-01" db="EMBL/GenBank/DDBJ databases">
        <authorList>
            <person name="Peeters C."/>
        </authorList>
    </citation>
    <scope>NUCLEOTIDE SEQUENCE [LARGE SCALE GENOMIC DNA]</scope>
</reference>
<dbReference type="PANTHER" id="PTHR13812">
    <property type="entry name" value="KETIMINE REDUCTASE MU-CRYSTALLIN"/>
    <property type="match status" value="1"/>
</dbReference>
<name>A0A158HPV8_CABCO</name>
<dbReference type="AlphaFoldDB" id="A0A158HPV8"/>
<dbReference type="EMBL" id="FCNY02000008">
    <property type="protein sequence ID" value="SAL45720.1"/>
    <property type="molecule type" value="Genomic_DNA"/>
</dbReference>
<dbReference type="InterPro" id="IPR036291">
    <property type="entry name" value="NAD(P)-bd_dom_sf"/>
</dbReference>
<accession>A0A158HPV8</accession>
<proteinExistence type="predicted"/>
<gene>
    <name evidence="1" type="ORF">AWB70_03574</name>
</gene>
<sequence>MENVKVLDSATTARILDYRALVDALESVSRELDQGRIHVPVRVSVPLGRDGQFLTMPASATDIAIHKLVSVNFDNLQKGLPTIFSLVTVCDGETGEPQFILDGQALTGRRTAALSMLGVRLLHPATPRSFVIVGTGVQARYHAEAIVALYPEARLHVKGTDSASEVAFRDALKRNGIDVFPTEGHVPADTDTVITVTTSKKPVYDEEPRADRLVIGAGSSTPDAAELAPRTVRGSLVFVDNLPGTRAEAGDLLQADVDWTKVTSLGSVDTTRIPKGTPILMKAVGCGAWDLAACRVARDALSNA</sequence>
<dbReference type="PIRSF" id="PIRSF001439">
    <property type="entry name" value="CryM"/>
    <property type="match status" value="1"/>
</dbReference>
<dbReference type="Proteomes" id="UP000054740">
    <property type="component" value="Unassembled WGS sequence"/>
</dbReference>
<dbReference type="PANTHER" id="PTHR13812:SF19">
    <property type="entry name" value="KETIMINE REDUCTASE MU-CRYSTALLIN"/>
    <property type="match status" value="1"/>
</dbReference>
<evidence type="ECO:0000313" key="1">
    <source>
        <dbReference type="EMBL" id="SAL45720.1"/>
    </source>
</evidence>
<organism evidence="1 2">
    <name type="scientific">Caballeronia cordobensis</name>
    <name type="common">Burkholderia cordobensis</name>
    <dbReference type="NCBI Taxonomy" id="1353886"/>
    <lineage>
        <taxon>Bacteria</taxon>
        <taxon>Pseudomonadati</taxon>
        <taxon>Pseudomonadota</taxon>
        <taxon>Betaproteobacteria</taxon>
        <taxon>Burkholderiales</taxon>
        <taxon>Burkholderiaceae</taxon>
        <taxon>Caballeronia</taxon>
    </lineage>
</organism>
<dbReference type="NCBIfam" id="NF045512">
    <property type="entry name" value="PyrPipCarbRedLhpI"/>
    <property type="match status" value="1"/>
</dbReference>
<protein>
    <submittedName>
        <fullName evidence="1">Ornithine cyclodeaminase</fullName>
    </submittedName>
</protein>
<keyword evidence="2" id="KW-1185">Reference proteome</keyword>
<dbReference type="RefSeq" id="WP_053570440.1">
    <property type="nucleotide sequence ID" value="NZ_FCNY02000008.1"/>
</dbReference>
<dbReference type="InterPro" id="IPR023401">
    <property type="entry name" value="ODC_N"/>
</dbReference>
<dbReference type="InterPro" id="IPR053444">
    <property type="entry name" value="Pyr2C_reductase-like"/>
</dbReference>
<dbReference type="Gene3D" id="3.30.1780.10">
    <property type="entry name" value="ornithine cyclodeaminase, domain 1"/>
    <property type="match status" value="1"/>
</dbReference>
<dbReference type="NCBIfam" id="NF005603">
    <property type="entry name" value="PRK07340.1"/>
    <property type="match status" value="1"/>
</dbReference>
<evidence type="ECO:0000313" key="2">
    <source>
        <dbReference type="Proteomes" id="UP000054740"/>
    </source>
</evidence>
<dbReference type="InterPro" id="IPR003462">
    <property type="entry name" value="ODC_Mu_crystall"/>
</dbReference>
<dbReference type="Pfam" id="PF02423">
    <property type="entry name" value="OCD_Mu_crystall"/>
    <property type="match status" value="1"/>
</dbReference>
<dbReference type="Gene3D" id="3.40.50.720">
    <property type="entry name" value="NAD(P)-binding Rossmann-like Domain"/>
    <property type="match status" value="1"/>
</dbReference>
<dbReference type="GO" id="GO:0005737">
    <property type="term" value="C:cytoplasm"/>
    <property type="evidence" value="ECO:0007669"/>
    <property type="project" value="TreeGrafter"/>
</dbReference>